<keyword evidence="1" id="KW-0732">Signal</keyword>
<comment type="caution">
    <text evidence="2">The sequence shown here is derived from an EMBL/GenBank/DDBJ whole genome shotgun (WGS) entry which is preliminary data.</text>
</comment>
<proteinExistence type="predicted"/>
<dbReference type="Gene3D" id="2.60.220.30">
    <property type="match status" value="1"/>
</dbReference>
<evidence type="ECO:0000313" key="3">
    <source>
        <dbReference type="Proteomes" id="UP000552864"/>
    </source>
</evidence>
<dbReference type="EMBL" id="JABAHZ010000010">
    <property type="protein sequence ID" value="NLR82503.1"/>
    <property type="molecule type" value="Genomic_DNA"/>
</dbReference>
<evidence type="ECO:0000256" key="1">
    <source>
        <dbReference type="SAM" id="SignalP"/>
    </source>
</evidence>
<feature type="chain" id="PRO_5032986607" description="ZU5 domain-containing protein" evidence="1">
    <location>
        <begin position="24"/>
        <end position="424"/>
    </location>
</feature>
<organism evidence="2 3">
    <name type="scientific">Chitinophaga eiseniae</name>
    <dbReference type="NCBI Taxonomy" id="634771"/>
    <lineage>
        <taxon>Bacteria</taxon>
        <taxon>Pseudomonadati</taxon>
        <taxon>Bacteroidota</taxon>
        <taxon>Chitinophagia</taxon>
        <taxon>Chitinophagales</taxon>
        <taxon>Chitinophagaceae</taxon>
        <taxon>Chitinophaga</taxon>
    </lineage>
</organism>
<sequence length="424" mass="45907">MNNYNKRYFSCLLVLMWILGAYCRPHHDGNDVTPAKGGVVYGKGTATGDITRKRIGANGGTVATADGRIAIVIPAGALPGDTTIEIQPITNTNPAGNGLAYRLTPHGKIFQKPVSISFSYIYGEEGPKVPQVQGIAYQDDRGVWQSVRTGSVDTVAKKATVLTNHFSDWSQFEAMRLIPENPIVLVGDAVKIKAVQYLEDDDLLVPLDGQQGKDAPLGSPHDLPSDKFKNWRLSGIGTLSPDGSSATYEAPKTMNTGKGGAAVSIELNTPQWKILLISNITVIYEGIVFRINGGDWIHFTKEDCSYDTQPFKILGENSNGAGVSILWEEDNKPRLSWGSSIDASIPGFVYTPEGGAHFYTCVDLVGDSQEEVASPGYLEFNHFPVNGEKFLTGSFLIEKGVKMTAAGDKVANARIEGYFRVPTQ</sequence>
<name>A0A847SR01_9BACT</name>
<evidence type="ECO:0000313" key="2">
    <source>
        <dbReference type="EMBL" id="NLR82503.1"/>
    </source>
</evidence>
<protein>
    <recommendedName>
        <fullName evidence="4">ZU5 domain-containing protein</fullName>
    </recommendedName>
</protein>
<feature type="signal peptide" evidence="1">
    <location>
        <begin position="1"/>
        <end position="23"/>
    </location>
</feature>
<dbReference type="RefSeq" id="WP_168742573.1">
    <property type="nucleotide sequence ID" value="NZ_JABAHZ010000010.1"/>
</dbReference>
<keyword evidence="3" id="KW-1185">Reference proteome</keyword>
<gene>
    <name evidence="2" type="ORF">HGH91_28055</name>
</gene>
<dbReference type="AlphaFoldDB" id="A0A847SR01"/>
<dbReference type="Proteomes" id="UP000552864">
    <property type="component" value="Unassembled WGS sequence"/>
</dbReference>
<evidence type="ECO:0008006" key="4">
    <source>
        <dbReference type="Google" id="ProtNLM"/>
    </source>
</evidence>
<accession>A0A847SR01</accession>
<reference evidence="2 3" key="1">
    <citation type="submission" date="2020-04" db="EMBL/GenBank/DDBJ databases">
        <authorList>
            <person name="Yin C."/>
        </authorList>
    </citation>
    <scope>NUCLEOTIDE SEQUENCE [LARGE SCALE GENOMIC DNA]</scope>
    <source>
        <strain evidence="2 3">Ak56</strain>
    </source>
</reference>